<dbReference type="RefSeq" id="WP_096205610.1">
    <property type="nucleotide sequence ID" value="NZ_FZMP01000135.1"/>
</dbReference>
<dbReference type="PROSITE" id="PS01148">
    <property type="entry name" value="UPF0033"/>
    <property type="match status" value="1"/>
</dbReference>
<dbReference type="Gene3D" id="3.30.110.40">
    <property type="entry name" value="TusA-like domain"/>
    <property type="match status" value="1"/>
</dbReference>
<evidence type="ECO:0000259" key="1">
    <source>
        <dbReference type="PROSITE" id="PS01148"/>
    </source>
</evidence>
<accession>A0A284VP07</accession>
<reference evidence="3" key="1">
    <citation type="submission" date="2017-06" db="EMBL/GenBank/DDBJ databases">
        <authorList>
            <person name="Cremers G."/>
        </authorList>
    </citation>
    <scope>NUCLEOTIDE SEQUENCE [LARGE SCALE GENOMIC DNA]</scope>
</reference>
<organism evidence="2 3">
    <name type="scientific">Candidatus Methanoperedens nitratireducens</name>
    <dbReference type="NCBI Taxonomy" id="1392998"/>
    <lineage>
        <taxon>Archaea</taxon>
        <taxon>Methanobacteriati</taxon>
        <taxon>Methanobacteriota</taxon>
        <taxon>Stenosarchaea group</taxon>
        <taxon>Methanomicrobia</taxon>
        <taxon>Methanosarcinales</taxon>
        <taxon>ANME-2 cluster</taxon>
        <taxon>Candidatus Methanoperedentaceae</taxon>
        <taxon>Candidatus Methanoperedens</taxon>
    </lineage>
</organism>
<sequence length="73" mass="8505">MEKLDVRGKVCPLPLFYAKKKMSEMKPGEELEIITDDPTAKETIPKWSHIHEQEVVKIEDGGNVFRIIVRKRK</sequence>
<dbReference type="STRING" id="1392998.ANME2D_01881"/>
<dbReference type="AlphaFoldDB" id="A0A284VP07"/>
<feature type="domain" description="UPF0033" evidence="1">
    <location>
        <begin position="4"/>
        <end position="28"/>
    </location>
</feature>
<protein>
    <submittedName>
        <fullName evidence="2">SirA family protein</fullName>
    </submittedName>
</protein>
<dbReference type="Pfam" id="PF01206">
    <property type="entry name" value="TusA"/>
    <property type="match status" value="1"/>
</dbReference>
<dbReference type="PANTHER" id="PTHR33279:SF18">
    <property type="entry name" value="SULFUR CARRIER PROTEIN MJ0990-RELATED"/>
    <property type="match status" value="1"/>
</dbReference>
<gene>
    <name evidence="2" type="ORF">MNV_220014</name>
</gene>
<dbReference type="InterPro" id="IPR036868">
    <property type="entry name" value="TusA-like_sf"/>
</dbReference>
<evidence type="ECO:0000313" key="3">
    <source>
        <dbReference type="Proteomes" id="UP000218615"/>
    </source>
</evidence>
<evidence type="ECO:0000313" key="2">
    <source>
        <dbReference type="EMBL" id="SNQ61020.1"/>
    </source>
</evidence>
<dbReference type="InterPro" id="IPR001455">
    <property type="entry name" value="TusA-like"/>
</dbReference>
<dbReference type="EMBL" id="FZMP01000135">
    <property type="protein sequence ID" value="SNQ61020.1"/>
    <property type="molecule type" value="Genomic_DNA"/>
</dbReference>
<dbReference type="SUPFAM" id="SSF64307">
    <property type="entry name" value="SirA-like"/>
    <property type="match status" value="1"/>
</dbReference>
<proteinExistence type="predicted"/>
<keyword evidence="3" id="KW-1185">Reference proteome</keyword>
<dbReference type="CDD" id="cd00291">
    <property type="entry name" value="SirA_YedF_YeeD"/>
    <property type="match status" value="1"/>
</dbReference>
<dbReference type="Proteomes" id="UP000218615">
    <property type="component" value="Unassembled WGS sequence"/>
</dbReference>
<name>A0A284VP07_9EURY</name>
<dbReference type="OrthoDB" id="45650at2157"/>
<dbReference type="PANTHER" id="PTHR33279">
    <property type="entry name" value="SULFUR CARRIER PROTEIN YEDF-RELATED"/>
    <property type="match status" value="1"/>
</dbReference>